<reference evidence="6" key="1">
    <citation type="submission" date="2021-01" db="EMBL/GenBank/DDBJ databases">
        <title>Adiantum capillus-veneris genome.</title>
        <authorList>
            <person name="Fang Y."/>
            <person name="Liao Q."/>
        </authorList>
    </citation>
    <scope>NUCLEOTIDE SEQUENCE</scope>
    <source>
        <strain evidence="6">H3</strain>
        <tissue evidence="6">Leaf</tissue>
    </source>
</reference>
<evidence type="ECO:0000313" key="6">
    <source>
        <dbReference type="EMBL" id="KAI5068002.1"/>
    </source>
</evidence>
<dbReference type="PANTHER" id="PTHR33109">
    <property type="entry name" value="EPIDERMAL PATTERNING FACTOR-LIKE PROTEIN 4"/>
    <property type="match status" value="1"/>
</dbReference>
<dbReference type="PANTHER" id="PTHR33109:SF4">
    <property type="entry name" value="EPIDERMAL PATTERNING FACTOR-LIKE PROTEIN 6"/>
    <property type="match status" value="1"/>
</dbReference>
<evidence type="ECO:0000256" key="3">
    <source>
        <dbReference type="ARBA" id="ARBA00022525"/>
    </source>
</evidence>
<evidence type="ECO:0000313" key="7">
    <source>
        <dbReference type="Proteomes" id="UP000886520"/>
    </source>
</evidence>
<dbReference type="GO" id="GO:0010052">
    <property type="term" value="P:guard cell differentiation"/>
    <property type="evidence" value="ECO:0007669"/>
    <property type="project" value="TreeGrafter"/>
</dbReference>
<dbReference type="OrthoDB" id="1937916at2759"/>
<evidence type="ECO:0000256" key="5">
    <source>
        <dbReference type="ARBA" id="ARBA00023157"/>
    </source>
</evidence>
<evidence type="ECO:0008006" key="8">
    <source>
        <dbReference type="Google" id="ProtNLM"/>
    </source>
</evidence>
<dbReference type="Pfam" id="PF17181">
    <property type="entry name" value="EPF"/>
    <property type="match status" value="1"/>
</dbReference>
<organism evidence="6 7">
    <name type="scientific">Adiantum capillus-veneris</name>
    <name type="common">Maidenhair fern</name>
    <dbReference type="NCBI Taxonomy" id="13818"/>
    <lineage>
        <taxon>Eukaryota</taxon>
        <taxon>Viridiplantae</taxon>
        <taxon>Streptophyta</taxon>
        <taxon>Embryophyta</taxon>
        <taxon>Tracheophyta</taxon>
        <taxon>Polypodiopsida</taxon>
        <taxon>Polypodiidae</taxon>
        <taxon>Polypodiales</taxon>
        <taxon>Pteridineae</taxon>
        <taxon>Pteridaceae</taxon>
        <taxon>Vittarioideae</taxon>
        <taxon>Adiantum</taxon>
    </lineage>
</organism>
<dbReference type="InterPro" id="IPR039455">
    <property type="entry name" value="EPFL"/>
</dbReference>
<comment type="subcellular location">
    <subcellularLocation>
        <location evidence="1">Secreted</location>
    </subcellularLocation>
</comment>
<accession>A0A9D4ZBN4</accession>
<evidence type="ECO:0000256" key="2">
    <source>
        <dbReference type="ARBA" id="ARBA00008127"/>
    </source>
</evidence>
<name>A0A9D4ZBN4_ADICA</name>
<keyword evidence="4" id="KW-0732">Signal</keyword>
<sequence length="149" mass="16243">MAFSPSLLAEFGDARPYTLPSSSGHYKAGRRQSLTNFQAASTGANIEGIKGQGTMLYSKPCAIDHSRVLEHMAVGVGSKRMMTSKMRVGSTVPSCTLQCGYCMPCVAVHVPVHPRGEKHNQMGVLEYYPEAWRCKCKNKLFVPGLSPHP</sequence>
<gene>
    <name evidence="6" type="ORF">GOP47_0016347</name>
</gene>
<evidence type="ECO:0000256" key="4">
    <source>
        <dbReference type="ARBA" id="ARBA00022729"/>
    </source>
</evidence>
<keyword evidence="5" id="KW-1015">Disulfide bond</keyword>
<protein>
    <recommendedName>
        <fullName evidence="8">Epidermal patterning factor-like protein</fullName>
    </recommendedName>
</protein>
<evidence type="ECO:0000256" key="1">
    <source>
        <dbReference type="ARBA" id="ARBA00004613"/>
    </source>
</evidence>
<comment type="caution">
    <text evidence="6">The sequence shown here is derived from an EMBL/GenBank/DDBJ whole genome shotgun (WGS) entry which is preliminary data.</text>
</comment>
<dbReference type="EMBL" id="JABFUD020000016">
    <property type="protein sequence ID" value="KAI5068002.1"/>
    <property type="molecule type" value="Genomic_DNA"/>
</dbReference>
<keyword evidence="3" id="KW-0964">Secreted</keyword>
<keyword evidence="7" id="KW-1185">Reference proteome</keyword>
<dbReference type="GO" id="GO:0005576">
    <property type="term" value="C:extracellular region"/>
    <property type="evidence" value="ECO:0007669"/>
    <property type="project" value="UniProtKB-SubCell"/>
</dbReference>
<comment type="similarity">
    <text evidence="2">Belongs to the plant cysteine rich small secretory peptide family. Epidermal patterning factor subfamily.</text>
</comment>
<dbReference type="Proteomes" id="UP000886520">
    <property type="component" value="Chromosome 16"/>
</dbReference>
<dbReference type="AlphaFoldDB" id="A0A9D4ZBN4"/>
<proteinExistence type="inferred from homology"/>